<evidence type="ECO:0000256" key="9">
    <source>
        <dbReference type="ARBA" id="ARBA00022857"/>
    </source>
</evidence>
<keyword evidence="7 16" id="KW-0285">Flavoprotein</keyword>
<proteinExistence type="inferred from homology"/>
<evidence type="ECO:0000259" key="17">
    <source>
        <dbReference type="PROSITE" id="PS51387"/>
    </source>
</evidence>
<dbReference type="GO" id="GO:0051301">
    <property type="term" value="P:cell division"/>
    <property type="evidence" value="ECO:0007669"/>
    <property type="project" value="UniProtKB-KW"/>
</dbReference>
<keyword evidence="8 16" id="KW-0274">FAD</keyword>
<dbReference type="InterPro" id="IPR036318">
    <property type="entry name" value="FAD-bd_PCMH-like_sf"/>
</dbReference>
<keyword evidence="10 16" id="KW-0133">Cell shape</keyword>
<accession>M2PZJ0</accession>
<dbReference type="GO" id="GO:0009252">
    <property type="term" value="P:peptidoglycan biosynthetic process"/>
    <property type="evidence" value="ECO:0007669"/>
    <property type="project" value="UniProtKB-UniRule"/>
</dbReference>
<dbReference type="SUPFAM" id="SSF56194">
    <property type="entry name" value="Uridine diphospho-N-Acetylenolpyruvylglucosamine reductase, MurB, C-terminal domain"/>
    <property type="match status" value="1"/>
</dbReference>
<evidence type="ECO:0000256" key="6">
    <source>
        <dbReference type="ARBA" id="ARBA00022618"/>
    </source>
</evidence>
<feature type="active site" description="Proton donor" evidence="16">
    <location>
        <position position="239"/>
    </location>
</feature>
<keyword evidence="11 16" id="KW-0573">Peptidoglycan synthesis</keyword>
<dbReference type="InterPro" id="IPR011601">
    <property type="entry name" value="MurB_C"/>
</dbReference>
<comment type="function">
    <text evidence="2 16">Cell wall formation.</text>
</comment>
<dbReference type="InterPro" id="IPR003170">
    <property type="entry name" value="MurB"/>
</dbReference>
<keyword evidence="9 16" id="KW-0521">NADP</keyword>
<dbReference type="STRING" id="999415.HMPREF9943_01503"/>
<evidence type="ECO:0000256" key="16">
    <source>
        <dbReference type="HAMAP-Rule" id="MF_00037"/>
    </source>
</evidence>
<keyword evidence="14 16" id="KW-0961">Cell wall biogenesis/degradation</keyword>
<dbReference type="GO" id="GO:0071949">
    <property type="term" value="F:FAD binding"/>
    <property type="evidence" value="ECO:0007669"/>
    <property type="project" value="InterPro"/>
</dbReference>
<dbReference type="GO" id="GO:0005829">
    <property type="term" value="C:cytosol"/>
    <property type="evidence" value="ECO:0007669"/>
    <property type="project" value="TreeGrafter"/>
</dbReference>
<dbReference type="NCBIfam" id="NF000755">
    <property type="entry name" value="PRK00046.1"/>
    <property type="match status" value="1"/>
</dbReference>
<dbReference type="NCBIfam" id="TIGR00179">
    <property type="entry name" value="murB"/>
    <property type="match status" value="1"/>
</dbReference>
<dbReference type="Proteomes" id="UP000011758">
    <property type="component" value="Unassembled WGS sequence"/>
</dbReference>
<dbReference type="Pfam" id="PF01565">
    <property type="entry name" value="FAD_binding_4"/>
    <property type="match status" value="1"/>
</dbReference>
<evidence type="ECO:0000313" key="18">
    <source>
        <dbReference type="EMBL" id="EMD16100.1"/>
    </source>
</evidence>
<feature type="active site" evidence="16">
    <location>
        <position position="334"/>
    </location>
</feature>
<dbReference type="HAMAP" id="MF_00037">
    <property type="entry name" value="MurB"/>
    <property type="match status" value="1"/>
</dbReference>
<evidence type="ECO:0000256" key="8">
    <source>
        <dbReference type="ARBA" id="ARBA00022827"/>
    </source>
</evidence>
<evidence type="ECO:0000313" key="19">
    <source>
        <dbReference type="Proteomes" id="UP000011758"/>
    </source>
</evidence>
<reference evidence="18 19" key="1">
    <citation type="submission" date="2013-02" db="EMBL/GenBank/DDBJ databases">
        <title>The Genome Sequence of Lactobacillus catenaformis F0143.</title>
        <authorList>
            <consortium name="The Broad Institute Genome Sequencing Platform"/>
            <person name="Earl A."/>
            <person name="Ward D."/>
            <person name="Feldgarden M."/>
            <person name="Gevers D."/>
            <person name="Izard J."/>
            <person name="Blanton J.M."/>
            <person name="Mathney J."/>
            <person name="Dewhirst F.E."/>
            <person name="Young S.K."/>
            <person name="Zeng Q."/>
            <person name="Gargeya S."/>
            <person name="Fitzgerald M."/>
            <person name="Haas B."/>
            <person name="Abouelleil A."/>
            <person name="Alvarado L."/>
            <person name="Arachchi H.M."/>
            <person name="Berlin A."/>
            <person name="Chapman S.B."/>
            <person name="Gearin G."/>
            <person name="Goldberg J."/>
            <person name="Griggs A."/>
            <person name="Gujja S."/>
            <person name="Hansen M."/>
            <person name="Heiman D."/>
            <person name="Howarth C."/>
            <person name="Larimer J."/>
            <person name="Lui A."/>
            <person name="MacDonald P.J.P."/>
            <person name="McCowen C."/>
            <person name="Montmayeur A."/>
            <person name="Murphy C."/>
            <person name="Neiman D."/>
            <person name="Pearson M."/>
            <person name="Priest M."/>
            <person name="Roberts A."/>
            <person name="Saif S."/>
            <person name="Shea T."/>
            <person name="Sisk P."/>
            <person name="Stolte C."/>
            <person name="Sykes S."/>
            <person name="Wortman J."/>
            <person name="Nusbaum C."/>
            <person name="Birren B."/>
        </authorList>
    </citation>
    <scope>NUCLEOTIDE SEQUENCE [LARGE SCALE GENOMIC DNA]</scope>
    <source>
        <strain evidence="18 19">OT 569</strain>
    </source>
</reference>
<keyword evidence="5 16" id="KW-0963">Cytoplasm</keyword>
<keyword evidence="19" id="KW-1185">Reference proteome</keyword>
<dbReference type="GO" id="GO:0008360">
    <property type="term" value="P:regulation of cell shape"/>
    <property type="evidence" value="ECO:0007669"/>
    <property type="project" value="UniProtKB-KW"/>
</dbReference>
<evidence type="ECO:0000256" key="2">
    <source>
        <dbReference type="ARBA" id="ARBA00003921"/>
    </source>
</evidence>
<evidence type="ECO:0000256" key="11">
    <source>
        <dbReference type="ARBA" id="ARBA00022984"/>
    </source>
</evidence>
<dbReference type="Gene3D" id="3.30.43.10">
    <property type="entry name" value="Uridine Diphospho-n-acetylenolpyruvylglucosamine Reductase, domain 2"/>
    <property type="match status" value="1"/>
</dbReference>
<dbReference type="PATRIC" id="fig|999415.3.peg.1530"/>
<evidence type="ECO:0000256" key="3">
    <source>
        <dbReference type="ARBA" id="ARBA00004496"/>
    </source>
</evidence>
<dbReference type="InterPro" id="IPR006094">
    <property type="entry name" value="Oxid_FAD_bind_N"/>
</dbReference>
<feature type="active site" evidence="16">
    <location>
        <position position="165"/>
    </location>
</feature>
<evidence type="ECO:0000256" key="14">
    <source>
        <dbReference type="ARBA" id="ARBA00023316"/>
    </source>
</evidence>
<organism evidence="18 19">
    <name type="scientific">Eggerthia catenaformis OT 569 = DSM 20559</name>
    <dbReference type="NCBI Taxonomy" id="999415"/>
    <lineage>
        <taxon>Bacteria</taxon>
        <taxon>Bacillati</taxon>
        <taxon>Bacillota</taxon>
        <taxon>Erysipelotrichia</taxon>
        <taxon>Erysipelotrichales</taxon>
        <taxon>Coprobacillaceae</taxon>
        <taxon>Eggerthia</taxon>
    </lineage>
</organism>
<name>M2PZJ0_9FIRM</name>
<comment type="cofactor">
    <cofactor evidence="1 16">
        <name>FAD</name>
        <dbReference type="ChEBI" id="CHEBI:57692"/>
    </cofactor>
</comment>
<dbReference type="EMBL" id="AGEJ01000024">
    <property type="protein sequence ID" value="EMD16100.1"/>
    <property type="molecule type" value="Genomic_DNA"/>
</dbReference>
<dbReference type="GO" id="GO:0071555">
    <property type="term" value="P:cell wall organization"/>
    <property type="evidence" value="ECO:0007669"/>
    <property type="project" value="UniProtKB-KW"/>
</dbReference>
<evidence type="ECO:0000256" key="10">
    <source>
        <dbReference type="ARBA" id="ARBA00022960"/>
    </source>
</evidence>
<keyword evidence="13 16" id="KW-0131">Cell cycle</keyword>
<keyword evidence="12 16" id="KW-0560">Oxidoreductase</keyword>
<dbReference type="OrthoDB" id="9804753at2"/>
<dbReference type="InterPro" id="IPR016167">
    <property type="entry name" value="FAD-bd_PCMH_sub1"/>
</dbReference>
<protein>
    <recommendedName>
        <fullName evidence="16">UDP-N-acetylenolpyruvoylglucosamine reductase</fullName>
        <ecNumber evidence="16">1.3.1.98</ecNumber>
    </recommendedName>
    <alternativeName>
        <fullName evidence="16">UDP-N-acetylmuramate dehydrogenase</fullName>
    </alternativeName>
</protein>
<comment type="similarity">
    <text evidence="16">Belongs to the MurB family.</text>
</comment>
<keyword evidence="6 16" id="KW-0132">Cell division</keyword>
<dbReference type="PANTHER" id="PTHR21071">
    <property type="entry name" value="UDP-N-ACETYLENOLPYRUVOYLGLUCOSAMINE REDUCTASE"/>
    <property type="match status" value="1"/>
</dbReference>
<evidence type="ECO:0000256" key="12">
    <source>
        <dbReference type="ARBA" id="ARBA00023002"/>
    </source>
</evidence>
<dbReference type="AlphaFoldDB" id="M2PZJ0"/>
<dbReference type="PROSITE" id="PS51387">
    <property type="entry name" value="FAD_PCMH"/>
    <property type="match status" value="1"/>
</dbReference>
<dbReference type="InterPro" id="IPR036635">
    <property type="entry name" value="MurB_C_sf"/>
</dbReference>
<evidence type="ECO:0000256" key="15">
    <source>
        <dbReference type="ARBA" id="ARBA00048914"/>
    </source>
</evidence>
<comment type="subcellular location">
    <subcellularLocation>
        <location evidence="3 16">Cytoplasm</location>
    </subcellularLocation>
</comment>
<dbReference type="eggNOG" id="COG0812">
    <property type="taxonomic scope" value="Bacteria"/>
</dbReference>
<comment type="pathway">
    <text evidence="4 16">Cell wall biogenesis; peptidoglycan biosynthesis.</text>
</comment>
<evidence type="ECO:0000256" key="4">
    <source>
        <dbReference type="ARBA" id="ARBA00004752"/>
    </source>
</evidence>
<evidence type="ECO:0000256" key="5">
    <source>
        <dbReference type="ARBA" id="ARBA00022490"/>
    </source>
</evidence>
<dbReference type="Gene3D" id="3.30.465.10">
    <property type="match status" value="1"/>
</dbReference>
<dbReference type="UniPathway" id="UPA00219"/>
<dbReference type="GO" id="GO:0008762">
    <property type="term" value="F:UDP-N-acetylmuramate dehydrogenase activity"/>
    <property type="evidence" value="ECO:0007669"/>
    <property type="project" value="UniProtKB-UniRule"/>
</dbReference>
<comment type="caution">
    <text evidence="18">The sequence shown here is derived from an EMBL/GenBank/DDBJ whole genome shotgun (WGS) entry which is preliminary data.</text>
</comment>
<evidence type="ECO:0000256" key="7">
    <source>
        <dbReference type="ARBA" id="ARBA00022630"/>
    </source>
</evidence>
<dbReference type="EC" id="1.3.1.98" evidence="16"/>
<dbReference type="RefSeq" id="WP_004803668.1">
    <property type="nucleotide sequence ID" value="NZ_KB446649.1"/>
</dbReference>
<evidence type="ECO:0000256" key="13">
    <source>
        <dbReference type="ARBA" id="ARBA00023306"/>
    </source>
</evidence>
<dbReference type="Gene3D" id="3.90.78.10">
    <property type="entry name" value="UDP-N-acetylenolpyruvoylglucosamine reductase, C-terminal domain"/>
    <property type="match status" value="1"/>
</dbReference>
<comment type="catalytic activity">
    <reaction evidence="15 16">
        <text>UDP-N-acetyl-alpha-D-muramate + NADP(+) = UDP-N-acetyl-3-O-(1-carboxyvinyl)-alpha-D-glucosamine + NADPH + H(+)</text>
        <dbReference type="Rhea" id="RHEA:12248"/>
        <dbReference type="ChEBI" id="CHEBI:15378"/>
        <dbReference type="ChEBI" id="CHEBI:57783"/>
        <dbReference type="ChEBI" id="CHEBI:58349"/>
        <dbReference type="ChEBI" id="CHEBI:68483"/>
        <dbReference type="ChEBI" id="CHEBI:70757"/>
        <dbReference type="EC" id="1.3.1.98"/>
    </reaction>
</comment>
<dbReference type="PANTHER" id="PTHR21071:SF4">
    <property type="entry name" value="UDP-N-ACETYLENOLPYRUVOYLGLUCOSAMINE REDUCTASE"/>
    <property type="match status" value="1"/>
</dbReference>
<dbReference type="InterPro" id="IPR016166">
    <property type="entry name" value="FAD-bd_PCMH"/>
</dbReference>
<feature type="domain" description="FAD-binding PCMH-type" evidence="17">
    <location>
        <begin position="16"/>
        <end position="189"/>
    </location>
</feature>
<gene>
    <name evidence="16" type="primary">murB</name>
    <name evidence="18" type="ORF">HMPREF9943_01503</name>
</gene>
<dbReference type="Pfam" id="PF02873">
    <property type="entry name" value="MurB_C"/>
    <property type="match status" value="1"/>
</dbReference>
<sequence length="338" mass="38300">MEIRNNVELKNYLTMRIGGISQYLAEIKNKEELLEALTFADKNHLRIFILGGGSNTLASDKGFAGLVVVNRMTGSSILKEDDESISICYGSGEVLDDIILSSVQSGYTGIEAMSHIPGTLGGALVQNSGAYGQEIADVFEYMEVYDLKDHCFKTLYKEDCHFTYRHSIFRGREKGRYIIINAVLRLYKGFPKPPFYKQVQQVLDDQNVNEYTPEIIRNIVVDIRINKLPDVNVIPNSGSFFKNAVISEEKYFELKKVYPELKGFKSNNEYKISTGWLIEKAGLKGTYLYGMRVHDKNALILTNVDASGYGDLKKAREEIINKVKEKFDIVIKQEVLEI</sequence>
<dbReference type="InterPro" id="IPR016169">
    <property type="entry name" value="FAD-bd_PCMH_sub2"/>
</dbReference>
<evidence type="ECO:0000256" key="1">
    <source>
        <dbReference type="ARBA" id="ARBA00001974"/>
    </source>
</evidence>
<dbReference type="SUPFAM" id="SSF56176">
    <property type="entry name" value="FAD-binding/transporter-associated domain-like"/>
    <property type="match status" value="1"/>
</dbReference>